<proteinExistence type="predicted"/>
<accession>A0ABP9X542</accession>
<name>A0ABP9X542_9CHLR</name>
<dbReference type="RefSeq" id="WP_345724102.1">
    <property type="nucleotide sequence ID" value="NZ_BAABRU010000019.1"/>
</dbReference>
<dbReference type="Proteomes" id="UP001428290">
    <property type="component" value="Unassembled WGS sequence"/>
</dbReference>
<keyword evidence="1" id="KW-0812">Transmembrane</keyword>
<keyword evidence="3" id="KW-1185">Reference proteome</keyword>
<gene>
    <name evidence="2" type="ORF">Hgul01_04323</name>
</gene>
<evidence type="ECO:0000313" key="3">
    <source>
        <dbReference type="Proteomes" id="UP001428290"/>
    </source>
</evidence>
<reference evidence="2 3" key="1">
    <citation type="submission" date="2024-02" db="EMBL/GenBank/DDBJ databases">
        <title>Herpetosiphon gulosus NBRC 112829.</title>
        <authorList>
            <person name="Ichikawa N."/>
            <person name="Katano-Makiyama Y."/>
            <person name="Hidaka K."/>
        </authorList>
    </citation>
    <scope>NUCLEOTIDE SEQUENCE [LARGE SCALE GENOMIC DNA]</scope>
    <source>
        <strain evidence="2 3">NBRC 112829</strain>
    </source>
</reference>
<evidence type="ECO:0000313" key="2">
    <source>
        <dbReference type="EMBL" id="GAA5530504.1"/>
    </source>
</evidence>
<keyword evidence="1" id="KW-0472">Membrane</keyword>
<protein>
    <submittedName>
        <fullName evidence="2">Uncharacterized protein</fullName>
    </submittedName>
</protein>
<organism evidence="2 3">
    <name type="scientific">Herpetosiphon gulosus</name>
    <dbReference type="NCBI Taxonomy" id="1973496"/>
    <lineage>
        <taxon>Bacteria</taxon>
        <taxon>Bacillati</taxon>
        <taxon>Chloroflexota</taxon>
        <taxon>Chloroflexia</taxon>
        <taxon>Herpetosiphonales</taxon>
        <taxon>Herpetosiphonaceae</taxon>
        <taxon>Herpetosiphon</taxon>
    </lineage>
</organism>
<feature type="transmembrane region" description="Helical" evidence="1">
    <location>
        <begin position="41"/>
        <end position="57"/>
    </location>
</feature>
<evidence type="ECO:0000256" key="1">
    <source>
        <dbReference type="SAM" id="Phobius"/>
    </source>
</evidence>
<comment type="caution">
    <text evidence="2">The sequence shown here is derived from an EMBL/GenBank/DDBJ whole genome shotgun (WGS) entry which is preliminary data.</text>
</comment>
<keyword evidence="1" id="KW-1133">Transmembrane helix</keyword>
<sequence>MQITLMVMLCVVGALALVLGEAHMLQVPASSQSISLYTWRLAVYLMLILSTLSIIAVL</sequence>
<dbReference type="EMBL" id="BAABRU010000019">
    <property type="protein sequence ID" value="GAA5530504.1"/>
    <property type="molecule type" value="Genomic_DNA"/>
</dbReference>